<feature type="compositionally biased region" description="Polar residues" evidence="1">
    <location>
        <begin position="422"/>
        <end position="432"/>
    </location>
</feature>
<dbReference type="Proteomes" id="UP000005018">
    <property type="component" value="Chromosome 2"/>
</dbReference>
<protein>
    <submittedName>
        <fullName evidence="2">Uncharacterized protein</fullName>
    </submittedName>
</protein>
<feature type="compositionally biased region" description="Basic residues" evidence="1">
    <location>
        <begin position="93"/>
        <end position="103"/>
    </location>
</feature>
<feature type="compositionally biased region" description="Basic and acidic residues" evidence="1">
    <location>
        <begin position="1"/>
        <end position="27"/>
    </location>
</feature>
<evidence type="ECO:0000256" key="1">
    <source>
        <dbReference type="SAM" id="MobiDB-lite"/>
    </source>
</evidence>
<feature type="compositionally biased region" description="Polar residues" evidence="1">
    <location>
        <begin position="323"/>
        <end position="342"/>
    </location>
</feature>
<gene>
    <name evidence="2" type="ORF">CORT_0B06630</name>
</gene>
<dbReference type="EMBL" id="HE681720">
    <property type="protein sequence ID" value="CCG22371.1"/>
    <property type="molecule type" value="Genomic_DNA"/>
</dbReference>
<feature type="compositionally biased region" description="Polar residues" evidence="1">
    <location>
        <begin position="356"/>
        <end position="372"/>
    </location>
</feature>
<reference evidence="2 3" key="1">
    <citation type="journal article" date="2012" name="PLoS ONE">
        <title>Sequence and analysis of the genome of the pathogenic yeast Candida orthopsilosis.</title>
        <authorList>
            <person name="Riccombeni A."/>
            <person name="Vidanes G."/>
            <person name="Proux-Wera E."/>
            <person name="Wolfe K.H."/>
            <person name="Butler G."/>
        </authorList>
    </citation>
    <scope>NUCLEOTIDE SEQUENCE [LARGE SCALE GENOMIC DNA]</scope>
    <source>
        <strain evidence="2 3">Co 90-125</strain>
    </source>
</reference>
<accession>H8X1G6</accession>
<sequence>MPKPRRQDGSKTNNRLRDIKSRNEAKYQGELSPAIDESTPDAEELEFQKNLDYLLNNERNDVPLGSEEQAYIAANRVNEIEISLVSQGDKKSGKVKSSKHSQRQKNLTVAEIIGDIGELEFSSDEEDVPNVEAETKAMDPKDGSTKKSKKKPKNKEKNHTKDFVGQAHDSSVNNANENEKPKTKQNNPSNIAEINYSKKDFTEMDQDSQDGINDKSKHNPKKTRKKKSKDLNSTSEIESKSKRYDEEQNVPKSETMPPIKKRSKAKKSNQARYPKGPSTEQEEAVEFAVLNTDSALTHCAIQQTREDGSKKSKGKKSQKKRNTPQNESNGNTVGSSRATSKNSSKRLPENKKRQYTDSISGSEIDKSTNYVEQSDDAKYETGVVEVVENESSTFSQETKRGTPQDQARKGEPALSSSLKLSMTTKGRTESSNSVSSLFGVTLKSLKSSSSRSEHLPELSPIKTIIGVSHRQILTADLSDVKIKTIMNAPSISKYASNSMKFAKKYENKVFNNYKLKKQFLTLCFNVALYESNGFKKSVNQHPDILDNFGHYDELNLTNTHTAITASEKELHRNTLDYSVFAYFGHILIWALHLQRKAKVPLFIDEYGISVSPDEIKMKIGGLHLWDKIFRELKGMNAKRWKHVLKFRNVFALEEDQFMVILRFMKITDIP</sequence>
<evidence type="ECO:0000313" key="3">
    <source>
        <dbReference type="Proteomes" id="UP000005018"/>
    </source>
</evidence>
<feature type="region of interest" description="Disordered" evidence="1">
    <location>
        <begin position="388"/>
        <end position="432"/>
    </location>
</feature>
<keyword evidence="3" id="KW-1185">Reference proteome</keyword>
<feature type="compositionally biased region" description="Basic and acidic residues" evidence="1">
    <location>
        <begin position="237"/>
        <end position="246"/>
    </location>
</feature>
<feature type="region of interest" description="Disordered" evidence="1">
    <location>
        <begin position="1"/>
        <end position="42"/>
    </location>
</feature>
<feature type="region of interest" description="Disordered" evidence="1">
    <location>
        <begin position="86"/>
        <end position="373"/>
    </location>
</feature>
<feature type="compositionally biased region" description="Polar residues" evidence="1">
    <location>
        <begin position="291"/>
        <end position="303"/>
    </location>
</feature>
<feature type="compositionally biased region" description="Basic and acidic residues" evidence="1">
    <location>
        <begin position="133"/>
        <end position="145"/>
    </location>
</feature>
<dbReference type="KEGG" id="cot:CORT_0B06630"/>
<dbReference type="GeneID" id="14538451"/>
<feature type="compositionally biased region" description="Basic residues" evidence="1">
    <location>
        <begin position="218"/>
        <end position="228"/>
    </location>
</feature>
<evidence type="ECO:0000313" key="2">
    <source>
        <dbReference type="EMBL" id="CCG22371.1"/>
    </source>
</evidence>
<dbReference type="OrthoDB" id="4018341at2759"/>
<feature type="compositionally biased region" description="Basic and acidic residues" evidence="1">
    <location>
        <begin position="397"/>
        <end position="411"/>
    </location>
</feature>
<feature type="compositionally biased region" description="Basic residues" evidence="1">
    <location>
        <begin position="311"/>
        <end position="322"/>
    </location>
</feature>
<proteinExistence type="predicted"/>
<feature type="compositionally biased region" description="Basic residues" evidence="1">
    <location>
        <begin position="259"/>
        <end position="269"/>
    </location>
</feature>
<dbReference type="AlphaFoldDB" id="H8X1G6"/>
<feature type="compositionally biased region" description="Basic and acidic residues" evidence="1">
    <location>
        <begin position="346"/>
        <end position="355"/>
    </location>
</feature>
<organism evidence="2 3">
    <name type="scientific">Candida orthopsilosis (strain 90-125)</name>
    <name type="common">Yeast</name>
    <dbReference type="NCBI Taxonomy" id="1136231"/>
    <lineage>
        <taxon>Eukaryota</taxon>
        <taxon>Fungi</taxon>
        <taxon>Dikarya</taxon>
        <taxon>Ascomycota</taxon>
        <taxon>Saccharomycotina</taxon>
        <taxon>Pichiomycetes</taxon>
        <taxon>Debaryomycetaceae</taxon>
        <taxon>Candida/Lodderomyces clade</taxon>
        <taxon>Candida</taxon>
    </lineage>
</organism>
<feature type="compositionally biased region" description="Acidic residues" evidence="1">
    <location>
        <begin position="117"/>
        <end position="129"/>
    </location>
</feature>
<dbReference type="eggNOG" id="ENOG502RJ98">
    <property type="taxonomic scope" value="Eukaryota"/>
</dbReference>
<dbReference type="RefSeq" id="XP_003867808.1">
    <property type="nucleotide sequence ID" value="XM_003867760.1"/>
</dbReference>
<dbReference type="HOGENOM" id="CLU_021057_0_0_1"/>
<name>H8X1G6_CANO9</name>